<evidence type="ECO:0000259" key="7">
    <source>
        <dbReference type="Pfam" id="PF00482"/>
    </source>
</evidence>
<feature type="transmembrane region" description="Helical" evidence="6">
    <location>
        <begin position="297"/>
        <end position="317"/>
    </location>
</feature>
<evidence type="ECO:0000313" key="8">
    <source>
        <dbReference type="EMBL" id="AMY12270.1"/>
    </source>
</evidence>
<gene>
    <name evidence="8" type="ORF">LuPra_05543</name>
</gene>
<keyword evidence="3 6" id="KW-0812">Transmembrane</keyword>
<evidence type="ECO:0000313" key="9">
    <source>
        <dbReference type="Proteomes" id="UP000076079"/>
    </source>
</evidence>
<dbReference type="PANTHER" id="PTHR35007">
    <property type="entry name" value="INTEGRAL MEMBRANE PROTEIN-RELATED"/>
    <property type="match status" value="1"/>
</dbReference>
<dbReference type="OrthoDB" id="9803381at2"/>
<evidence type="ECO:0000256" key="1">
    <source>
        <dbReference type="ARBA" id="ARBA00004651"/>
    </source>
</evidence>
<dbReference type="PANTHER" id="PTHR35007:SF1">
    <property type="entry name" value="PILUS ASSEMBLY PROTEIN"/>
    <property type="match status" value="1"/>
</dbReference>
<dbReference type="RefSeq" id="WP_110173740.1">
    <property type="nucleotide sequence ID" value="NZ_CP015136.1"/>
</dbReference>
<evidence type="ECO:0000256" key="3">
    <source>
        <dbReference type="ARBA" id="ARBA00022692"/>
    </source>
</evidence>
<dbReference type="STRING" id="1855912.LuPra_05543"/>
<proteinExistence type="predicted"/>
<keyword evidence="4 6" id="KW-1133">Transmembrane helix</keyword>
<feature type="domain" description="Type II secretion system protein GspF" evidence="7">
    <location>
        <begin position="159"/>
        <end position="282"/>
    </location>
</feature>
<organism evidence="8 9">
    <name type="scientific">Luteitalea pratensis</name>
    <dbReference type="NCBI Taxonomy" id="1855912"/>
    <lineage>
        <taxon>Bacteria</taxon>
        <taxon>Pseudomonadati</taxon>
        <taxon>Acidobacteriota</taxon>
        <taxon>Vicinamibacteria</taxon>
        <taxon>Vicinamibacterales</taxon>
        <taxon>Vicinamibacteraceae</taxon>
        <taxon>Luteitalea</taxon>
    </lineage>
</organism>
<keyword evidence="5 6" id="KW-0472">Membrane</keyword>
<dbReference type="EMBL" id="CP015136">
    <property type="protein sequence ID" value="AMY12270.1"/>
    <property type="molecule type" value="Genomic_DNA"/>
</dbReference>
<accession>A0A143PW51</accession>
<evidence type="ECO:0000256" key="6">
    <source>
        <dbReference type="SAM" id="Phobius"/>
    </source>
</evidence>
<dbReference type="PATRIC" id="fig|1813736.3.peg.5829"/>
<dbReference type="InterPro" id="IPR018076">
    <property type="entry name" value="T2SS_GspF_dom"/>
</dbReference>
<feature type="transmembrane region" description="Helical" evidence="6">
    <location>
        <begin position="94"/>
        <end position="114"/>
    </location>
</feature>
<sequence>MLVPAIVFLIVLGVVFGVFYTAILRPEDARRDAVHARLQQQLGKGGRAPRKRASSLLRGDRDLTALPLVDNLLLPFTIITRPLGEHIAHANLQLTVGALLATSSIASVLAFVVVEVLTGYELVALGVAAVAFYVPIVVVRFKATRRIRAFEEQFPESVDLIARALRAGHAFTTALSMAADESPEPVGGEFKRLYDEQNFGMPLSDAMRDFARRIPLLDAKFFVTAVLTQRESGGNLAEVLDNLATVVRERFKVKRQVRVISAHGRMTGYVLMGLPPALAMAFMVVSESHIEMLLGDIIGLWMIAGAVVLQTMGCLIIRKLVNIEY</sequence>
<feature type="transmembrane region" description="Helical" evidence="6">
    <location>
        <begin position="6"/>
        <end position="24"/>
    </location>
</feature>
<evidence type="ECO:0000256" key="5">
    <source>
        <dbReference type="ARBA" id="ARBA00023136"/>
    </source>
</evidence>
<dbReference type="KEGG" id="abac:LuPra_05543"/>
<protein>
    <submittedName>
        <fullName evidence="8">Flp pilus assembly protein TadB</fullName>
    </submittedName>
</protein>
<dbReference type="GO" id="GO:0005886">
    <property type="term" value="C:plasma membrane"/>
    <property type="evidence" value="ECO:0007669"/>
    <property type="project" value="UniProtKB-SubCell"/>
</dbReference>
<keyword evidence="9" id="KW-1185">Reference proteome</keyword>
<keyword evidence="2" id="KW-1003">Cell membrane</keyword>
<comment type="subcellular location">
    <subcellularLocation>
        <location evidence="1">Cell membrane</location>
        <topology evidence="1">Multi-pass membrane protein</topology>
    </subcellularLocation>
</comment>
<name>A0A143PW51_LUTPR</name>
<feature type="transmembrane region" description="Helical" evidence="6">
    <location>
        <begin position="266"/>
        <end position="285"/>
    </location>
</feature>
<dbReference type="Proteomes" id="UP000076079">
    <property type="component" value="Chromosome"/>
</dbReference>
<feature type="transmembrane region" description="Helical" evidence="6">
    <location>
        <begin position="120"/>
        <end position="139"/>
    </location>
</feature>
<dbReference type="Gene3D" id="1.20.81.30">
    <property type="entry name" value="Type II secretion system (T2SS), domain F"/>
    <property type="match status" value="1"/>
</dbReference>
<evidence type="ECO:0000256" key="4">
    <source>
        <dbReference type="ARBA" id="ARBA00022989"/>
    </source>
</evidence>
<dbReference type="InterPro" id="IPR042094">
    <property type="entry name" value="T2SS_GspF_sf"/>
</dbReference>
<reference evidence="8 9" key="1">
    <citation type="journal article" date="2016" name="Genome Announc.">
        <title>First Complete Genome Sequence of a Subdivision 6 Acidobacterium Strain.</title>
        <authorList>
            <person name="Huang S."/>
            <person name="Vieira S."/>
            <person name="Bunk B."/>
            <person name="Riedel T."/>
            <person name="Sproer C."/>
            <person name="Overmann J."/>
        </authorList>
    </citation>
    <scope>NUCLEOTIDE SEQUENCE [LARGE SCALE GENOMIC DNA]</scope>
    <source>
        <strain evidence="9">DSM 100886 HEG_-6_39</strain>
    </source>
</reference>
<dbReference type="AlphaFoldDB" id="A0A143PW51"/>
<dbReference type="Pfam" id="PF00482">
    <property type="entry name" value="T2SSF"/>
    <property type="match status" value="1"/>
</dbReference>
<evidence type="ECO:0000256" key="2">
    <source>
        <dbReference type="ARBA" id="ARBA00022475"/>
    </source>
</evidence>
<reference evidence="9" key="2">
    <citation type="submission" date="2016-04" db="EMBL/GenBank/DDBJ databases">
        <title>First Complete Genome Sequence of a Subdivision 6 Acidobacterium.</title>
        <authorList>
            <person name="Huang S."/>
            <person name="Vieira S."/>
            <person name="Bunk B."/>
            <person name="Riedel T."/>
            <person name="Sproeer C."/>
            <person name="Overmann J."/>
        </authorList>
    </citation>
    <scope>NUCLEOTIDE SEQUENCE [LARGE SCALE GENOMIC DNA]</scope>
    <source>
        <strain evidence="9">DSM 100886 HEG_-6_39</strain>
    </source>
</reference>